<dbReference type="GO" id="GO:0003677">
    <property type="term" value="F:DNA binding"/>
    <property type="evidence" value="ECO:0007669"/>
    <property type="project" value="UniProtKB-KW"/>
</dbReference>
<evidence type="ECO:0000313" key="6">
    <source>
        <dbReference type="Proteomes" id="UP000503336"/>
    </source>
</evidence>
<evidence type="ECO:0000313" key="5">
    <source>
        <dbReference type="EMBL" id="QIE55927.1"/>
    </source>
</evidence>
<proteinExistence type="predicted"/>
<gene>
    <name evidence="5" type="ORF">G5B40_10975</name>
</gene>
<dbReference type="Pfam" id="PF07729">
    <property type="entry name" value="FCD"/>
    <property type="match status" value="1"/>
</dbReference>
<dbReference type="Gene3D" id="1.20.120.530">
    <property type="entry name" value="GntR ligand-binding domain-like"/>
    <property type="match status" value="1"/>
</dbReference>
<dbReference type="SUPFAM" id="SSF48008">
    <property type="entry name" value="GntR ligand-binding domain-like"/>
    <property type="match status" value="1"/>
</dbReference>
<evidence type="ECO:0000259" key="4">
    <source>
        <dbReference type="PROSITE" id="PS50949"/>
    </source>
</evidence>
<dbReference type="PANTHER" id="PTHR43537:SF39">
    <property type="entry name" value="HTH-TYPE TRANSCRIPTIONAL REGULATOR MCBR"/>
    <property type="match status" value="1"/>
</dbReference>
<dbReference type="Pfam" id="PF00392">
    <property type="entry name" value="GntR"/>
    <property type="match status" value="1"/>
</dbReference>
<dbReference type="PROSITE" id="PS50949">
    <property type="entry name" value="HTH_GNTR"/>
    <property type="match status" value="1"/>
</dbReference>
<evidence type="ECO:0000256" key="2">
    <source>
        <dbReference type="ARBA" id="ARBA00023125"/>
    </source>
</evidence>
<sequence>MDDGLGEIQRSATLAEQVYDRLRRGLLRGQYKPGEKITARRLARTLGVSPTPAREALTRLASEGAIEISETRSFLVPRLTRQRYLEISEIRKLLEPHAALLAAPKGGAVFAARLDKLNERMKAGNLSEDFDAALELDSEFHLMFYARAASPVLTRMIDVLWLQVGPMRTLLPHVFRKSLTGYRNHLAVIEAVRARDPQGASNAIQKDLSDGIEGLLAALDP</sequence>
<name>A0A7L5BZH6_9RHOB</name>
<dbReference type="InterPro" id="IPR000524">
    <property type="entry name" value="Tscrpt_reg_HTH_GntR"/>
</dbReference>
<evidence type="ECO:0000256" key="3">
    <source>
        <dbReference type="ARBA" id="ARBA00023163"/>
    </source>
</evidence>
<dbReference type="Gene3D" id="1.10.10.10">
    <property type="entry name" value="Winged helix-like DNA-binding domain superfamily/Winged helix DNA-binding domain"/>
    <property type="match status" value="1"/>
</dbReference>
<dbReference type="KEGG" id="hdh:G5B40_10975"/>
<dbReference type="SMART" id="SM00895">
    <property type="entry name" value="FCD"/>
    <property type="match status" value="1"/>
</dbReference>
<dbReference type="InterPro" id="IPR036390">
    <property type="entry name" value="WH_DNA-bd_sf"/>
</dbReference>
<dbReference type="InterPro" id="IPR011711">
    <property type="entry name" value="GntR_C"/>
</dbReference>
<dbReference type="InterPro" id="IPR008920">
    <property type="entry name" value="TF_FadR/GntR_C"/>
</dbReference>
<accession>A0A7L5BZH6</accession>
<reference evidence="5 6" key="1">
    <citation type="submission" date="2020-02" db="EMBL/GenBank/DDBJ databases">
        <title>complete genome sequence of Rhodobacteraceae bacterium.</title>
        <authorList>
            <person name="Park J."/>
            <person name="Kim Y.-S."/>
            <person name="Kim K.-H."/>
        </authorList>
    </citation>
    <scope>NUCLEOTIDE SEQUENCE [LARGE SCALE GENOMIC DNA]</scope>
    <source>
        <strain evidence="5 6">RR4-56</strain>
    </source>
</reference>
<dbReference type="SMART" id="SM00345">
    <property type="entry name" value="HTH_GNTR"/>
    <property type="match status" value="1"/>
</dbReference>
<keyword evidence="1" id="KW-0805">Transcription regulation</keyword>
<dbReference type="SUPFAM" id="SSF46785">
    <property type="entry name" value="Winged helix' DNA-binding domain"/>
    <property type="match status" value="1"/>
</dbReference>
<dbReference type="RefSeq" id="WP_165098464.1">
    <property type="nucleotide sequence ID" value="NZ_CP049056.1"/>
</dbReference>
<dbReference type="PANTHER" id="PTHR43537">
    <property type="entry name" value="TRANSCRIPTIONAL REGULATOR, GNTR FAMILY"/>
    <property type="match status" value="1"/>
</dbReference>
<keyword evidence="3" id="KW-0804">Transcription</keyword>
<organism evidence="5 6">
    <name type="scientific">Pikeienuella piscinae</name>
    <dbReference type="NCBI Taxonomy" id="2748098"/>
    <lineage>
        <taxon>Bacteria</taxon>
        <taxon>Pseudomonadati</taxon>
        <taxon>Pseudomonadota</taxon>
        <taxon>Alphaproteobacteria</taxon>
        <taxon>Rhodobacterales</taxon>
        <taxon>Paracoccaceae</taxon>
        <taxon>Pikeienuella</taxon>
    </lineage>
</organism>
<evidence type="ECO:0000256" key="1">
    <source>
        <dbReference type="ARBA" id="ARBA00023015"/>
    </source>
</evidence>
<keyword evidence="6" id="KW-1185">Reference proteome</keyword>
<dbReference type="AlphaFoldDB" id="A0A7L5BZH6"/>
<dbReference type="EMBL" id="CP049056">
    <property type="protein sequence ID" value="QIE55927.1"/>
    <property type="molecule type" value="Genomic_DNA"/>
</dbReference>
<protein>
    <submittedName>
        <fullName evidence="5">GntR family transcriptional regulator</fullName>
    </submittedName>
</protein>
<feature type="domain" description="HTH gntR-type" evidence="4">
    <location>
        <begin position="12"/>
        <end position="79"/>
    </location>
</feature>
<dbReference type="GO" id="GO:0003700">
    <property type="term" value="F:DNA-binding transcription factor activity"/>
    <property type="evidence" value="ECO:0007669"/>
    <property type="project" value="InterPro"/>
</dbReference>
<dbReference type="InterPro" id="IPR036388">
    <property type="entry name" value="WH-like_DNA-bd_sf"/>
</dbReference>
<dbReference type="Proteomes" id="UP000503336">
    <property type="component" value="Chromosome"/>
</dbReference>
<dbReference type="CDD" id="cd07377">
    <property type="entry name" value="WHTH_GntR"/>
    <property type="match status" value="1"/>
</dbReference>
<keyword evidence="2" id="KW-0238">DNA-binding</keyword>